<name>X1ICX5_9ZZZZ</name>
<accession>X1ICX5</accession>
<organism evidence="1">
    <name type="scientific">marine sediment metagenome</name>
    <dbReference type="NCBI Taxonomy" id="412755"/>
    <lineage>
        <taxon>unclassified sequences</taxon>
        <taxon>metagenomes</taxon>
        <taxon>ecological metagenomes</taxon>
    </lineage>
</organism>
<reference evidence="1" key="1">
    <citation type="journal article" date="2014" name="Front. Microbiol.">
        <title>High frequency of phylogenetically diverse reductive dehalogenase-homologous genes in deep subseafloor sedimentary metagenomes.</title>
        <authorList>
            <person name="Kawai M."/>
            <person name="Futagami T."/>
            <person name="Toyoda A."/>
            <person name="Takaki Y."/>
            <person name="Nishi S."/>
            <person name="Hori S."/>
            <person name="Arai W."/>
            <person name="Tsubouchi T."/>
            <person name="Morono Y."/>
            <person name="Uchiyama I."/>
            <person name="Ito T."/>
            <person name="Fujiyama A."/>
            <person name="Inagaki F."/>
            <person name="Takami H."/>
        </authorList>
    </citation>
    <scope>NUCLEOTIDE SEQUENCE</scope>
    <source>
        <strain evidence="1">Expedition CK06-06</strain>
    </source>
</reference>
<sequence>NVRFIESAGDQNMKKYFMDLHVHIGRSSNGAPVKITTSRDLTFANIARECKYRKGIDIVGIVDCASPNVIDDISQLIKSAKGGSLNKNIASLIREVINCLKN</sequence>
<dbReference type="EMBL" id="BARU01044616">
    <property type="protein sequence ID" value="GAH79522.1"/>
    <property type="molecule type" value="Genomic_DNA"/>
</dbReference>
<comment type="caution">
    <text evidence="1">The sequence shown here is derived from an EMBL/GenBank/DDBJ whole genome shotgun (WGS) entry which is preliminary data.</text>
</comment>
<protein>
    <submittedName>
        <fullName evidence="1">Uncharacterized protein</fullName>
    </submittedName>
</protein>
<proteinExistence type="predicted"/>
<dbReference type="AlphaFoldDB" id="X1ICX5"/>
<feature type="non-terminal residue" evidence="1">
    <location>
        <position position="1"/>
    </location>
</feature>
<evidence type="ECO:0000313" key="1">
    <source>
        <dbReference type="EMBL" id="GAH79522.1"/>
    </source>
</evidence>
<gene>
    <name evidence="1" type="ORF">S03H2_67983</name>
</gene>